<evidence type="ECO:0000259" key="8">
    <source>
        <dbReference type="PROSITE" id="PS50954"/>
    </source>
</evidence>
<dbReference type="GeneTree" id="ENSGT00940000154098"/>
<keyword evidence="2" id="KW-0488">Methylation</keyword>
<evidence type="ECO:0000256" key="4">
    <source>
        <dbReference type="ARBA" id="ARBA00022990"/>
    </source>
</evidence>
<dbReference type="PANTHER" id="PTHR12019">
    <property type="entry name" value="LAMINA-ASSOCIATED POLYPEPTIDE THYMOPOIETIN"/>
    <property type="match status" value="1"/>
</dbReference>
<feature type="compositionally biased region" description="Acidic residues" evidence="6">
    <location>
        <begin position="125"/>
        <end position="152"/>
    </location>
</feature>
<feature type="compositionally biased region" description="Acidic residues" evidence="6">
    <location>
        <begin position="53"/>
        <end position="75"/>
    </location>
</feature>
<feature type="transmembrane region" description="Helical" evidence="7">
    <location>
        <begin position="233"/>
        <end position="257"/>
    </location>
</feature>
<dbReference type="SMART" id="SM01261">
    <property type="entry name" value="Thymopoietin"/>
    <property type="match status" value="2"/>
</dbReference>
<dbReference type="HOGENOM" id="CLU_032534_0_0_1"/>
<dbReference type="Pfam" id="PF03020">
    <property type="entry name" value="LEM"/>
    <property type="match status" value="1"/>
</dbReference>
<feature type="domain" description="LEM-like" evidence="9">
    <location>
        <begin position="4"/>
        <end position="47"/>
    </location>
</feature>
<dbReference type="Ensembl" id="ENSTNIT00000015726.1">
    <property type="protein sequence ID" value="ENSTNIP00000015520.1"/>
    <property type="gene ID" value="ENSTNIG00000012551.1"/>
</dbReference>
<evidence type="ECO:0000256" key="7">
    <source>
        <dbReference type="SAM" id="Phobius"/>
    </source>
</evidence>
<name>H3D4T1_TETNG</name>
<keyword evidence="3" id="KW-0597">Phosphoprotein</keyword>
<evidence type="ECO:0000256" key="1">
    <source>
        <dbReference type="ARBA" id="ARBA00007744"/>
    </source>
</evidence>
<dbReference type="GO" id="GO:0005635">
    <property type="term" value="C:nuclear envelope"/>
    <property type="evidence" value="ECO:0007669"/>
    <property type="project" value="UniProtKB-ARBA"/>
</dbReference>
<reference evidence="10" key="3">
    <citation type="submission" date="2025-09" db="UniProtKB">
        <authorList>
            <consortium name="Ensembl"/>
        </authorList>
    </citation>
    <scope>IDENTIFICATION</scope>
</reference>
<keyword evidence="7" id="KW-0472">Membrane</keyword>
<evidence type="ECO:0000256" key="6">
    <source>
        <dbReference type="SAM" id="MobiDB-lite"/>
    </source>
</evidence>
<accession>H3D4T1</accession>
<dbReference type="SUPFAM" id="SSF63451">
    <property type="entry name" value="LEM domain"/>
    <property type="match status" value="2"/>
</dbReference>
<feature type="compositionally biased region" description="Polar residues" evidence="6">
    <location>
        <begin position="153"/>
        <end position="166"/>
    </location>
</feature>
<comment type="similarity">
    <text evidence="1">Belongs to the LEM family.</text>
</comment>
<keyword evidence="7" id="KW-0812">Transmembrane</keyword>
<keyword evidence="4" id="KW-0007">Acetylation</keyword>
<evidence type="ECO:0000313" key="11">
    <source>
        <dbReference type="Proteomes" id="UP000007303"/>
    </source>
</evidence>
<dbReference type="SMART" id="SM00540">
    <property type="entry name" value="LEM"/>
    <property type="match status" value="2"/>
</dbReference>
<dbReference type="PROSITE" id="PS50955">
    <property type="entry name" value="LEM_LIKE"/>
    <property type="match status" value="1"/>
</dbReference>
<reference evidence="11" key="1">
    <citation type="journal article" date="2004" name="Nature">
        <title>Genome duplication in the teleost fish Tetraodon nigroviridis reveals the early vertebrate proto-karyotype.</title>
        <authorList>
            <person name="Jaillon O."/>
            <person name="Aury J.-M."/>
            <person name="Brunet F."/>
            <person name="Petit J.-L."/>
            <person name="Stange-Thomann N."/>
            <person name="Mauceli E."/>
            <person name="Bouneau L."/>
            <person name="Fischer C."/>
            <person name="Ozouf-Costaz C."/>
            <person name="Bernot A."/>
            <person name="Nicaud S."/>
            <person name="Jaffe D."/>
            <person name="Fisher S."/>
            <person name="Lutfalla G."/>
            <person name="Dossat C."/>
            <person name="Segurens B."/>
            <person name="Dasilva C."/>
            <person name="Salanoubat M."/>
            <person name="Levy M."/>
            <person name="Boudet N."/>
            <person name="Castellano S."/>
            <person name="Anthouard V."/>
            <person name="Jubin C."/>
            <person name="Castelli V."/>
            <person name="Katinka M."/>
            <person name="Vacherie B."/>
            <person name="Biemont C."/>
            <person name="Skalli Z."/>
            <person name="Cattolico L."/>
            <person name="Poulain J."/>
            <person name="De Berardinis V."/>
            <person name="Cruaud C."/>
            <person name="Duprat S."/>
            <person name="Brottier P."/>
            <person name="Coutanceau J.-P."/>
            <person name="Gouzy J."/>
            <person name="Parra G."/>
            <person name="Lardier G."/>
            <person name="Chapple C."/>
            <person name="McKernan K.J."/>
            <person name="McEwan P."/>
            <person name="Bosak S."/>
            <person name="Kellis M."/>
            <person name="Volff J.-N."/>
            <person name="Guigo R."/>
            <person name="Zody M.C."/>
            <person name="Mesirov J."/>
            <person name="Lindblad-Toh K."/>
            <person name="Birren B."/>
            <person name="Nusbaum C."/>
            <person name="Kahn D."/>
            <person name="Robinson-Rechavi M."/>
            <person name="Laudet V."/>
            <person name="Schachter V."/>
            <person name="Quetier F."/>
            <person name="Saurin W."/>
            <person name="Scarpelli C."/>
            <person name="Wincker P."/>
            <person name="Lander E.S."/>
            <person name="Weissenbach J."/>
            <person name="Roest Crollius H."/>
        </authorList>
    </citation>
    <scope>NUCLEOTIDE SEQUENCE [LARGE SCALE GENOMIC DNA]</scope>
</reference>
<evidence type="ECO:0000313" key="10">
    <source>
        <dbReference type="Ensembl" id="ENSTNIP00000015520.1"/>
    </source>
</evidence>
<dbReference type="PROSITE" id="PS50954">
    <property type="entry name" value="LEM"/>
    <property type="match status" value="1"/>
</dbReference>
<dbReference type="FunFam" id="1.10.720.40:FF:000001">
    <property type="entry name" value="LEM domain containing 2, isoform CRA_a"/>
    <property type="match status" value="2"/>
</dbReference>
<protein>
    <submittedName>
        <fullName evidence="10">LEM domain containing 1</fullName>
    </submittedName>
</protein>
<dbReference type="Proteomes" id="UP000007303">
    <property type="component" value="Unassembled WGS sequence"/>
</dbReference>
<dbReference type="GO" id="GO:0003677">
    <property type="term" value="F:DNA binding"/>
    <property type="evidence" value="ECO:0007669"/>
    <property type="project" value="UniProtKB-KW"/>
</dbReference>
<dbReference type="InParanoid" id="H3D4T1"/>
<dbReference type="Gene3D" id="1.10.720.40">
    <property type="match status" value="2"/>
</dbReference>
<dbReference type="InterPro" id="IPR051656">
    <property type="entry name" value="LEM_domain"/>
</dbReference>
<dbReference type="InterPro" id="IPR003887">
    <property type="entry name" value="LEM_dom"/>
</dbReference>
<dbReference type="AlphaFoldDB" id="H3D4T1"/>
<dbReference type="PANTHER" id="PTHR12019:SF22">
    <property type="entry name" value="LAMINA-ASSOCIATED POLYPEPTIDE 2, ISOFORMS BETA_GAMMA"/>
    <property type="match status" value="1"/>
</dbReference>
<organism evidence="10 11">
    <name type="scientific">Tetraodon nigroviridis</name>
    <name type="common">Spotted green pufferfish</name>
    <name type="synonym">Chelonodon nigroviridis</name>
    <dbReference type="NCBI Taxonomy" id="99883"/>
    <lineage>
        <taxon>Eukaryota</taxon>
        <taxon>Metazoa</taxon>
        <taxon>Chordata</taxon>
        <taxon>Craniata</taxon>
        <taxon>Vertebrata</taxon>
        <taxon>Euteleostomi</taxon>
        <taxon>Actinopterygii</taxon>
        <taxon>Neopterygii</taxon>
        <taxon>Teleostei</taxon>
        <taxon>Neoteleostei</taxon>
        <taxon>Acanthomorphata</taxon>
        <taxon>Eupercaria</taxon>
        <taxon>Tetraodontiformes</taxon>
        <taxon>Tetradontoidea</taxon>
        <taxon>Tetraodontidae</taxon>
        <taxon>Tetraodon</taxon>
    </lineage>
</organism>
<evidence type="ECO:0000259" key="9">
    <source>
        <dbReference type="PROSITE" id="PS50955"/>
    </source>
</evidence>
<dbReference type="InterPro" id="IPR011015">
    <property type="entry name" value="LEM/LEM-like_dom_sf"/>
</dbReference>
<keyword evidence="11" id="KW-1185">Reference proteome</keyword>
<reference evidence="10" key="2">
    <citation type="submission" date="2025-08" db="UniProtKB">
        <authorList>
            <consortium name="Ensembl"/>
        </authorList>
    </citation>
    <scope>IDENTIFICATION</scope>
</reference>
<feature type="region of interest" description="Disordered" evidence="6">
    <location>
        <begin position="118"/>
        <end position="191"/>
    </location>
</feature>
<proteinExistence type="inferred from homology"/>
<feature type="region of interest" description="Disordered" evidence="6">
    <location>
        <begin position="47"/>
        <end position="86"/>
    </location>
</feature>
<sequence length="287" mass="31896">MPLLEDPARLSKSRLKSDLLAHNMALPPANSRKEVYVELHLKHIEQRNAAEFSSDEEDQAQDEPDKVEDADDPEIPDPSALTDDDLKTALLRHGVKVGPIVASTRAVYEKKLRRLLQPGAGDEQANGEEENAVLYSDSEDEDESEGDEEETVEQSQQEMSQRVPTSETRKPPPVKPVNGVSKDIFPSQASPTGIYATRRRPIKGAAGRPVQYVSPNTPTSPASLQRREVERQLVPIHIQIKVFLVVVVLLYLIYVAVEESSLESVMSLLESPNQASDMEFYAQETMA</sequence>
<dbReference type="OMA" id="QFKYPET"/>
<dbReference type="InterPro" id="IPR013146">
    <property type="entry name" value="LEM-like_dom"/>
</dbReference>
<evidence type="ECO:0000256" key="3">
    <source>
        <dbReference type="ARBA" id="ARBA00022553"/>
    </source>
</evidence>
<evidence type="ECO:0000256" key="5">
    <source>
        <dbReference type="ARBA" id="ARBA00023125"/>
    </source>
</evidence>
<keyword evidence="5" id="KW-0238">DNA-binding</keyword>
<evidence type="ECO:0000256" key="2">
    <source>
        <dbReference type="ARBA" id="ARBA00022481"/>
    </source>
</evidence>
<dbReference type="Pfam" id="PF08198">
    <property type="entry name" value="Thymopoietin"/>
    <property type="match status" value="1"/>
</dbReference>
<feature type="domain" description="LEM" evidence="8">
    <location>
        <begin position="75"/>
        <end position="119"/>
    </location>
</feature>
<keyword evidence="7" id="KW-1133">Transmembrane helix</keyword>
<dbReference type="CDD" id="cd12940">
    <property type="entry name" value="LEM_LAP2_LEMD1"/>
    <property type="match status" value="1"/>
</dbReference>